<evidence type="ECO:0000256" key="9">
    <source>
        <dbReference type="ARBA" id="ARBA00023136"/>
    </source>
</evidence>
<evidence type="ECO:0000256" key="7">
    <source>
        <dbReference type="ARBA" id="ARBA00022989"/>
    </source>
</evidence>
<name>A0ABU3NTH0_9FIRM</name>
<feature type="transmembrane region" description="Helical" evidence="10">
    <location>
        <begin position="200"/>
        <end position="223"/>
    </location>
</feature>
<sequence length="452" mass="47964">MSCLNQLASIQSLFKLNLTPYQVLVSGFAGLILAGALLLATPWAAQSGEGTNFLDALFTATSAVCVTGLVVVDTGTHYSLFGQTVILLLIQFGGLGVMTVSTLLAVMLGKKIHLRERLLIQEATNQIELSGVVRLTLYIIKVTLLVEFIGGTNLAMRWYQDFGAKGIYYGYWHGVSAFCNAGFDLFGDFRSITSYVADPAVVFTIAGLIVVGGIGFTVIADVWNQRSFRQLSLHSKLTVSVSGLLIFLGMMLIIVFESGGKVFNELSPAAKVLAGFFQSVTTRTAGFSTVDIGSMREGTLLIIILLMYIGASPSSTGGGIKTTTAGIIAASVFGFIRGKKEVELFHRHVVQASITKAVTIAVISAGLIIAVTLAMTLTEQAPLLNILFEVTSAFGTVGLSTGITPNLSTAGKMMIIFTMFAGRVGSLTLVLSLALKKQNGKLLYPEGKVIIG</sequence>
<keyword evidence="4" id="KW-0633">Potassium transport</keyword>
<evidence type="ECO:0000256" key="10">
    <source>
        <dbReference type="SAM" id="Phobius"/>
    </source>
</evidence>
<protein>
    <submittedName>
        <fullName evidence="11">TrkH family potassium uptake protein</fullName>
    </submittedName>
</protein>
<evidence type="ECO:0000256" key="3">
    <source>
        <dbReference type="ARBA" id="ARBA00022475"/>
    </source>
</evidence>
<feature type="transmembrane region" description="Helical" evidence="10">
    <location>
        <begin position="357"/>
        <end position="377"/>
    </location>
</feature>
<feature type="transmembrane region" description="Helical" evidence="10">
    <location>
        <begin position="53"/>
        <end position="72"/>
    </location>
</feature>
<comment type="subcellular location">
    <subcellularLocation>
        <location evidence="1">Cell membrane</location>
        <topology evidence="1">Multi-pass membrane protein</topology>
    </subcellularLocation>
</comment>
<feature type="transmembrane region" description="Helical" evidence="10">
    <location>
        <begin position="235"/>
        <end position="256"/>
    </location>
</feature>
<evidence type="ECO:0000256" key="2">
    <source>
        <dbReference type="ARBA" id="ARBA00022448"/>
    </source>
</evidence>
<keyword evidence="3" id="KW-1003">Cell membrane</keyword>
<accession>A0ABU3NTH0</accession>
<feature type="transmembrane region" description="Helical" evidence="10">
    <location>
        <begin position="20"/>
        <end position="41"/>
    </location>
</feature>
<evidence type="ECO:0000256" key="5">
    <source>
        <dbReference type="ARBA" id="ARBA00022692"/>
    </source>
</evidence>
<dbReference type="Pfam" id="PF02386">
    <property type="entry name" value="TrkH"/>
    <property type="match status" value="1"/>
</dbReference>
<keyword evidence="6" id="KW-0630">Potassium</keyword>
<dbReference type="RefSeq" id="WP_413778263.1">
    <property type="nucleotide sequence ID" value="NZ_JAUOZS010000001.1"/>
</dbReference>
<keyword evidence="12" id="KW-1185">Reference proteome</keyword>
<evidence type="ECO:0000313" key="11">
    <source>
        <dbReference type="EMBL" id="MDT8899695.1"/>
    </source>
</evidence>
<dbReference type="InterPro" id="IPR004772">
    <property type="entry name" value="TrkH"/>
</dbReference>
<comment type="caution">
    <text evidence="11">The sequence shown here is derived from an EMBL/GenBank/DDBJ whole genome shotgun (WGS) entry which is preliminary data.</text>
</comment>
<evidence type="ECO:0000256" key="4">
    <source>
        <dbReference type="ARBA" id="ARBA00022538"/>
    </source>
</evidence>
<keyword evidence="8" id="KW-0406">Ion transport</keyword>
<feature type="transmembrane region" description="Helical" evidence="10">
    <location>
        <begin position="320"/>
        <end position="336"/>
    </location>
</feature>
<dbReference type="EMBL" id="JAUOZS010000001">
    <property type="protein sequence ID" value="MDT8899695.1"/>
    <property type="molecule type" value="Genomic_DNA"/>
</dbReference>
<evidence type="ECO:0000256" key="8">
    <source>
        <dbReference type="ARBA" id="ARBA00023065"/>
    </source>
</evidence>
<gene>
    <name evidence="11" type="ORF">Q4T40_00345</name>
</gene>
<keyword evidence="5 10" id="KW-0812">Transmembrane</keyword>
<feature type="transmembrane region" description="Helical" evidence="10">
    <location>
        <begin position="298"/>
        <end position="314"/>
    </location>
</feature>
<evidence type="ECO:0000256" key="6">
    <source>
        <dbReference type="ARBA" id="ARBA00022958"/>
    </source>
</evidence>
<reference evidence="11 12" key="1">
    <citation type="submission" date="2023-07" db="EMBL/GenBank/DDBJ databases">
        <title>The novel representative of Negativicutes class, Anaeroselena agilis gen. nov. sp. nov.</title>
        <authorList>
            <person name="Prokofeva M.I."/>
            <person name="Elcheninov A.G."/>
            <person name="Klyukina A."/>
            <person name="Kublanov I.V."/>
            <person name="Frolov E.N."/>
            <person name="Podosokorskaya O.A."/>
        </authorList>
    </citation>
    <scope>NUCLEOTIDE SEQUENCE [LARGE SCALE GENOMIC DNA]</scope>
    <source>
        <strain evidence="11 12">4137-cl</strain>
    </source>
</reference>
<dbReference type="Proteomes" id="UP001254848">
    <property type="component" value="Unassembled WGS sequence"/>
</dbReference>
<organism evidence="11 12">
    <name type="scientific">Anaeroselena agilis</name>
    <dbReference type="NCBI Taxonomy" id="3063788"/>
    <lineage>
        <taxon>Bacteria</taxon>
        <taxon>Bacillati</taxon>
        <taxon>Bacillota</taxon>
        <taxon>Negativicutes</taxon>
        <taxon>Acetonemataceae</taxon>
        <taxon>Anaeroselena</taxon>
    </lineage>
</organism>
<keyword evidence="9 10" id="KW-0472">Membrane</keyword>
<evidence type="ECO:0000256" key="1">
    <source>
        <dbReference type="ARBA" id="ARBA00004651"/>
    </source>
</evidence>
<feature type="transmembrane region" description="Helical" evidence="10">
    <location>
        <begin position="84"/>
        <end position="108"/>
    </location>
</feature>
<keyword evidence="2" id="KW-0813">Transport</keyword>
<dbReference type="PANTHER" id="PTHR32024:SF1">
    <property type="entry name" value="KTR SYSTEM POTASSIUM UPTAKE PROTEIN B"/>
    <property type="match status" value="1"/>
</dbReference>
<dbReference type="PANTHER" id="PTHR32024">
    <property type="entry name" value="TRK SYSTEM POTASSIUM UPTAKE PROTEIN TRKG-RELATED"/>
    <property type="match status" value="1"/>
</dbReference>
<dbReference type="InterPro" id="IPR003445">
    <property type="entry name" value="Cat_transpt"/>
</dbReference>
<feature type="transmembrane region" description="Helical" evidence="10">
    <location>
        <begin position="415"/>
        <end position="435"/>
    </location>
</feature>
<feature type="transmembrane region" description="Helical" evidence="10">
    <location>
        <begin position="129"/>
        <end position="149"/>
    </location>
</feature>
<feature type="transmembrane region" description="Helical" evidence="10">
    <location>
        <begin position="383"/>
        <end position="403"/>
    </location>
</feature>
<proteinExistence type="predicted"/>
<evidence type="ECO:0000313" key="12">
    <source>
        <dbReference type="Proteomes" id="UP001254848"/>
    </source>
</evidence>
<dbReference type="NCBIfam" id="TIGR00933">
    <property type="entry name" value="2a38"/>
    <property type="match status" value="1"/>
</dbReference>
<keyword evidence="7 10" id="KW-1133">Transmembrane helix</keyword>